<proteinExistence type="predicted"/>
<evidence type="ECO:0000313" key="1">
    <source>
        <dbReference type="EMBL" id="NEM97644.1"/>
    </source>
</evidence>
<comment type="caution">
    <text evidence="1">The sequence shown here is derived from an EMBL/GenBank/DDBJ whole genome shotgun (WGS) entry which is preliminary data.</text>
</comment>
<dbReference type="EMBL" id="JAAGWD010000003">
    <property type="protein sequence ID" value="NEM97644.1"/>
    <property type="molecule type" value="Genomic_DNA"/>
</dbReference>
<name>A0A6B3LW19_9BACT</name>
<accession>A0A6B3LW19</accession>
<protein>
    <recommendedName>
        <fullName evidence="3">STAS/SEC14 domain-containing protein</fullName>
    </recommendedName>
</protein>
<dbReference type="RefSeq" id="WP_163914227.1">
    <property type="nucleotide sequence ID" value="NZ_JAAGWD010000003.1"/>
</dbReference>
<gene>
    <name evidence="1" type="ORF">GXP69_08055</name>
</gene>
<evidence type="ECO:0000313" key="2">
    <source>
        <dbReference type="Proteomes" id="UP000474777"/>
    </source>
</evidence>
<dbReference type="Proteomes" id="UP000474777">
    <property type="component" value="Unassembled WGS sequence"/>
</dbReference>
<reference evidence="1 2" key="1">
    <citation type="submission" date="2020-02" db="EMBL/GenBank/DDBJ databases">
        <authorList>
            <person name="Kim M.K."/>
        </authorList>
    </citation>
    <scope>NUCLEOTIDE SEQUENCE [LARGE SCALE GENOMIC DNA]</scope>
    <source>
        <strain evidence="1 2">BT327</strain>
    </source>
</reference>
<organism evidence="1 2">
    <name type="scientific">Pontibacter burrus</name>
    <dbReference type="NCBI Taxonomy" id="2704466"/>
    <lineage>
        <taxon>Bacteria</taxon>
        <taxon>Pseudomonadati</taxon>
        <taxon>Bacteroidota</taxon>
        <taxon>Cytophagia</taxon>
        <taxon>Cytophagales</taxon>
        <taxon>Hymenobacteraceae</taxon>
        <taxon>Pontibacter</taxon>
    </lineage>
</organism>
<dbReference type="AlphaFoldDB" id="A0A6B3LW19"/>
<keyword evidence="2" id="KW-1185">Reference proteome</keyword>
<sequence>MDIKPPRVLLMDILDVQVLPEQSLLYSAFNRDLNHEEFKAALLYVVDQFQEHSTLYWLLDSSRNNFTLQDQGWVIKELSLLINQTTIRKAALVHNGNVFESLVADIMRDRIYHSHGPVQELEHFSSIPAALDWLLPGIPQDFFKFISPADKL</sequence>
<evidence type="ECO:0008006" key="3">
    <source>
        <dbReference type="Google" id="ProtNLM"/>
    </source>
</evidence>